<dbReference type="EMBL" id="BJHY01000001">
    <property type="protein sequence ID" value="GDY73553.1"/>
    <property type="molecule type" value="Genomic_DNA"/>
</dbReference>
<sequence length="84" mass="9001">MLQEQTGVGDLVQETGGMHTALLVPGRLVLDGLGTESHVDEPQLTHGKRLPRSPQNPCKARNAPTPLYVRPMSVSPTVNPHTIG</sequence>
<proteinExistence type="predicted"/>
<comment type="caution">
    <text evidence="2">The sequence shown here is derived from an EMBL/GenBank/DDBJ whole genome shotgun (WGS) entry which is preliminary data.</text>
</comment>
<dbReference type="Proteomes" id="UP000299211">
    <property type="component" value="Unassembled WGS sequence"/>
</dbReference>
<evidence type="ECO:0000313" key="2">
    <source>
        <dbReference type="EMBL" id="GDY73553.1"/>
    </source>
</evidence>
<evidence type="ECO:0000256" key="1">
    <source>
        <dbReference type="SAM" id="MobiDB-lite"/>
    </source>
</evidence>
<reference evidence="2 3" key="1">
    <citation type="submission" date="2019-04" db="EMBL/GenBank/DDBJ databases">
        <title>Draft genome sequences of Streptomyces avermitilis ATCC 31267.</title>
        <authorList>
            <person name="Komaki H."/>
            <person name="Tamura T."/>
            <person name="Hosoyama A."/>
        </authorList>
    </citation>
    <scope>NUCLEOTIDE SEQUENCE [LARGE SCALE GENOMIC DNA]</scope>
    <source>
        <strain evidence="2 3">ATCC 31267</strain>
    </source>
</reference>
<protein>
    <submittedName>
        <fullName evidence="2">Uncharacterized protein</fullName>
    </submittedName>
</protein>
<organism evidence="2 3">
    <name type="scientific">Streptomyces avermitilis</name>
    <dbReference type="NCBI Taxonomy" id="33903"/>
    <lineage>
        <taxon>Bacteria</taxon>
        <taxon>Bacillati</taxon>
        <taxon>Actinomycetota</taxon>
        <taxon>Actinomycetes</taxon>
        <taxon>Kitasatosporales</taxon>
        <taxon>Streptomycetaceae</taxon>
        <taxon>Streptomyces</taxon>
    </lineage>
</organism>
<dbReference type="AlphaFoldDB" id="A0A4D4MN69"/>
<name>A0A4D4MN69_STRAX</name>
<accession>A0A4D4MN69</accession>
<feature type="compositionally biased region" description="Polar residues" evidence="1">
    <location>
        <begin position="74"/>
        <end position="84"/>
    </location>
</feature>
<feature type="region of interest" description="Disordered" evidence="1">
    <location>
        <begin position="38"/>
        <end position="84"/>
    </location>
</feature>
<gene>
    <name evidence="2" type="ORF">SAV31267_030380</name>
</gene>
<evidence type="ECO:0000313" key="3">
    <source>
        <dbReference type="Proteomes" id="UP000299211"/>
    </source>
</evidence>